<dbReference type="PROSITE" id="PS51620">
    <property type="entry name" value="SAM_TRM61"/>
    <property type="match status" value="1"/>
</dbReference>
<dbReference type="RefSeq" id="WP_320756305.1">
    <property type="nucleotide sequence ID" value="NZ_JAWNGC010000002.1"/>
</dbReference>
<proteinExistence type="predicted"/>
<dbReference type="EMBL" id="JAWNGC010000002">
    <property type="protein sequence ID" value="MDY5154488.1"/>
    <property type="molecule type" value="Genomic_DNA"/>
</dbReference>
<keyword evidence="2" id="KW-0808">Transferase</keyword>
<dbReference type="Gene3D" id="3.40.50.150">
    <property type="entry name" value="Vaccinia Virus protein VP39"/>
    <property type="match status" value="1"/>
</dbReference>
<evidence type="ECO:0000313" key="7">
    <source>
        <dbReference type="EMBL" id="MDY5154488.1"/>
    </source>
</evidence>
<dbReference type="GO" id="GO:0031515">
    <property type="term" value="C:tRNA (m1A) methyltransferase complex"/>
    <property type="evidence" value="ECO:0007669"/>
    <property type="project" value="InterPro"/>
</dbReference>
<keyword evidence="1" id="KW-0489">Methyltransferase</keyword>
<keyword evidence="4" id="KW-0819">tRNA processing</keyword>
<organism evidence="7 8">
    <name type="scientific">Actinotignum urinale</name>
    <dbReference type="NCBI Taxonomy" id="190146"/>
    <lineage>
        <taxon>Bacteria</taxon>
        <taxon>Bacillati</taxon>
        <taxon>Actinomycetota</taxon>
        <taxon>Actinomycetes</taxon>
        <taxon>Actinomycetales</taxon>
        <taxon>Actinomycetaceae</taxon>
        <taxon>Actinotignum</taxon>
    </lineage>
</organism>
<comment type="caution">
    <text evidence="7">The sequence shown here is derived from an EMBL/GenBank/DDBJ whole genome shotgun (WGS) entry which is preliminary data.</text>
</comment>
<evidence type="ECO:0000256" key="2">
    <source>
        <dbReference type="ARBA" id="ARBA00022679"/>
    </source>
</evidence>
<evidence type="ECO:0000256" key="3">
    <source>
        <dbReference type="ARBA" id="ARBA00022691"/>
    </source>
</evidence>
<feature type="domain" description="tRNA (adenine(58)-N(1))-methyltransferase catalytic subunit TRM61 C-terminal" evidence="6">
    <location>
        <begin position="83"/>
        <end position="248"/>
    </location>
</feature>
<dbReference type="Pfam" id="PF14801">
    <property type="entry name" value="TrmI-like_N"/>
    <property type="match status" value="1"/>
</dbReference>
<name>A0AAW9HKP4_9ACTO</name>
<dbReference type="Pfam" id="PF08704">
    <property type="entry name" value="GCD14"/>
    <property type="match status" value="1"/>
</dbReference>
<dbReference type="PANTHER" id="PTHR12133:SF1">
    <property type="entry name" value="TRNA (ADENINE(58)-N(1))-METHYLTRANSFERASE, MITOCHONDRIAL"/>
    <property type="match status" value="1"/>
</dbReference>
<feature type="region of interest" description="Disordered" evidence="5">
    <location>
        <begin position="318"/>
        <end position="370"/>
    </location>
</feature>
<dbReference type="PANTHER" id="PTHR12133">
    <property type="entry name" value="TRNA (ADENINE(58)-N(1))-METHYLTRANSFERASE"/>
    <property type="match status" value="1"/>
</dbReference>
<dbReference type="Gene3D" id="3.10.330.20">
    <property type="match status" value="1"/>
</dbReference>
<dbReference type="Proteomes" id="UP001281731">
    <property type="component" value="Unassembled WGS sequence"/>
</dbReference>
<accession>A0AAW9HKP4</accession>
<evidence type="ECO:0000256" key="4">
    <source>
        <dbReference type="ARBA" id="ARBA00022694"/>
    </source>
</evidence>
<sequence>MQEGERTMDVTNRRGPFRAGERVQLTDTKGRHYTINLITDGFFHSARGSFHHSELIGKEEGTVVELENGCRFLALRPLLSDYVLSMPRGATVVYPKDAAQIVHNADIYPGASVFEAGVGSGALSMSLLSALGAHGHLVSVERRPEFAEIAEGNVTSWFGYRPENWDVRLGEAADVLAKYEGYFDHVVLDMLAPWEIIESATAALRPGGVIIVYVATTTQMSRFAEEIKDTEHFTSPQASETLIRTWHTEGLAVRPDHRMVAHTGFLVQARKLAPGSPPLKPSKRPAKGAYAEPMPWQWTAEELEERAIAEKKLRKVRRDVAHRADVEESGTSAPGPHITAIRQKIDDELARRNEKKLQEREDTSEDSARE</sequence>
<dbReference type="AlphaFoldDB" id="A0AAW9HKP4"/>
<evidence type="ECO:0000256" key="5">
    <source>
        <dbReference type="SAM" id="MobiDB-lite"/>
    </source>
</evidence>
<evidence type="ECO:0000259" key="6">
    <source>
        <dbReference type="Pfam" id="PF08704"/>
    </source>
</evidence>
<dbReference type="InterPro" id="IPR014816">
    <property type="entry name" value="tRNA_MeTrfase_Gcd14"/>
</dbReference>
<gene>
    <name evidence="7" type="ORF">R6G80_01945</name>
</gene>
<keyword evidence="3" id="KW-0949">S-adenosyl-L-methionine</keyword>
<evidence type="ECO:0000256" key="1">
    <source>
        <dbReference type="ARBA" id="ARBA00022603"/>
    </source>
</evidence>
<dbReference type="GO" id="GO:0030488">
    <property type="term" value="P:tRNA methylation"/>
    <property type="evidence" value="ECO:0007669"/>
    <property type="project" value="InterPro"/>
</dbReference>
<dbReference type="InterPro" id="IPR029063">
    <property type="entry name" value="SAM-dependent_MTases_sf"/>
</dbReference>
<evidence type="ECO:0000313" key="8">
    <source>
        <dbReference type="Proteomes" id="UP001281731"/>
    </source>
</evidence>
<dbReference type="CDD" id="cd02440">
    <property type="entry name" value="AdoMet_MTases"/>
    <property type="match status" value="1"/>
</dbReference>
<dbReference type="GO" id="GO:0160107">
    <property type="term" value="F:tRNA (adenine(58)-N1)-methyltransferase activity"/>
    <property type="evidence" value="ECO:0007669"/>
    <property type="project" value="InterPro"/>
</dbReference>
<dbReference type="SUPFAM" id="SSF53335">
    <property type="entry name" value="S-adenosyl-L-methionine-dependent methyltransferases"/>
    <property type="match status" value="1"/>
</dbReference>
<dbReference type="InterPro" id="IPR049470">
    <property type="entry name" value="TRM61_C"/>
</dbReference>
<protein>
    <submittedName>
        <fullName evidence="7">tRNA (Adenine-N1)-methyltransferase</fullName>
    </submittedName>
</protein>
<feature type="compositionally biased region" description="Basic and acidic residues" evidence="5">
    <location>
        <begin position="343"/>
        <end position="370"/>
    </location>
</feature>
<reference evidence="7" key="1">
    <citation type="submission" date="2023-10" db="EMBL/GenBank/DDBJ databases">
        <title>Whole Genome based description of the genera Actinobaculum and Actinotignum reveals a complex phylogenetic relationship within the species included in the genus Actinotignum.</title>
        <authorList>
            <person name="Jensen C.S."/>
            <person name="Dargis R."/>
            <person name="Kemp M."/>
            <person name="Christensen J.J."/>
        </authorList>
    </citation>
    <scope>NUCLEOTIDE SEQUENCE</scope>
    <source>
        <strain evidence="7">SLA_B511</strain>
    </source>
</reference>